<accession>A0A2U3N0Q7</accession>
<evidence type="ECO:0000256" key="1">
    <source>
        <dbReference type="SAM" id="MobiDB-lite"/>
    </source>
</evidence>
<reference evidence="3" key="1">
    <citation type="submission" date="2018-03" db="EMBL/GenBank/DDBJ databases">
        <authorList>
            <person name="Blom J."/>
        </authorList>
    </citation>
    <scope>NUCLEOTIDE SEQUENCE [LARGE SCALE GENOMIC DNA]</scope>
    <source>
        <strain evidence="3">KPC-SM-21</strain>
    </source>
</reference>
<protein>
    <submittedName>
        <fullName evidence="2">Uncharacterized protein</fullName>
    </submittedName>
</protein>
<dbReference type="Proteomes" id="UP000245974">
    <property type="component" value="Unassembled WGS sequence"/>
</dbReference>
<evidence type="ECO:0000313" key="2">
    <source>
        <dbReference type="EMBL" id="SPL71248.1"/>
    </source>
</evidence>
<gene>
    <name evidence="2" type="ORF">KPC_2426</name>
</gene>
<feature type="compositionally biased region" description="Polar residues" evidence="1">
    <location>
        <begin position="23"/>
        <end position="38"/>
    </location>
</feature>
<organism evidence="2 3">
    <name type="scientific">Acinetobacter stercoris</name>
    <dbReference type="NCBI Taxonomy" id="2126983"/>
    <lineage>
        <taxon>Bacteria</taxon>
        <taxon>Pseudomonadati</taxon>
        <taxon>Pseudomonadota</taxon>
        <taxon>Gammaproteobacteria</taxon>
        <taxon>Moraxellales</taxon>
        <taxon>Moraxellaceae</taxon>
        <taxon>Acinetobacter</taxon>
    </lineage>
</organism>
<evidence type="ECO:0000313" key="3">
    <source>
        <dbReference type="Proteomes" id="UP000245974"/>
    </source>
</evidence>
<dbReference type="InParanoid" id="A0A2U3N0Q7"/>
<feature type="region of interest" description="Disordered" evidence="1">
    <location>
        <begin position="1"/>
        <end position="38"/>
    </location>
</feature>
<dbReference type="AlphaFoldDB" id="A0A2U3N0Q7"/>
<sequence>MWHHMKRKGVANSLSEQLKLANSRMSTATKKLSLNTQN</sequence>
<dbReference type="EMBL" id="OOGT01000119">
    <property type="protein sequence ID" value="SPL71248.1"/>
    <property type="molecule type" value="Genomic_DNA"/>
</dbReference>
<name>A0A2U3N0Q7_9GAMM</name>
<proteinExistence type="predicted"/>
<keyword evidence="3" id="KW-1185">Reference proteome</keyword>